<evidence type="ECO:0000259" key="8">
    <source>
        <dbReference type="PROSITE" id="PS50893"/>
    </source>
</evidence>
<dbReference type="RefSeq" id="WP_344192027.1">
    <property type="nucleotide sequence ID" value="NZ_BAAARN010000001.1"/>
</dbReference>
<dbReference type="InterPro" id="IPR003593">
    <property type="entry name" value="AAA+_ATPase"/>
</dbReference>
<dbReference type="InterPro" id="IPR013563">
    <property type="entry name" value="Oligopep_ABC_C"/>
</dbReference>
<dbReference type="Pfam" id="PF00005">
    <property type="entry name" value="ABC_tran"/>
    <property type="match status" value="1"/>
</dbReference>
<dbReference type="CDD" id="cd03257">
    <property type="entry name" value="ABC_NikE_OppD_transporters"/>
    <property type="match status" value="1"/>
</dbReference>
<dbReference type="InterPro" id="IPR050388">
    <property type="entry name" value="ABC_Ni/Peptide_Import"/>
</dbReference>
<dbReference type="PANTHER" id="PTHR43297">
    <property type="entry name" value="OLIGOPEPTIDE TRANSPORT ATP-BINDING PROTEIN APPD"/>
    <property type="match status" value="1"/>
</dbReference>
<evidence type="ECO:0000256" key="5">
    <source>
        <dbReference type="ARBA" id="ARBA00022741"/>
    </source>
</evidence>
<dbReference type="SUPFAM" id="SSF52540">
    <property type="entry name" value="P-loop containing nucleoside triphosphate hydrolases"/>
    <property type="match status" value="1"/>
</dbReference>
<dbReference type="PANTHER" id="PTHR43297:SF2">
    <property type="entry name" value="DIPEPTIDE TRANSPORT ATP-BINDING PROTEIN DPPD"/>
    <property type="match status" value="1"/>
</dbReference>
<dbReference type="GO" id="GO:0005524">
    <property type="term" value="F:ATP binding"/>
    <property type="evidence" value="ECO:0007669"/>
    <property type="project" value="UniProtKB-KW"/>
</dbReference>
<dbReference type="Proteomes" id="UP001501326">
    <property type="component" value="Unassembled WGS sequence"/>
</dbReference>
<dbReference type="InterPro" id="IPR017871">
    <property type="entry name" value="ABC_transporter-like_CS"/>
</dbReference>
<evidence type="ECO:0000256" key="2">
    <source>
        <dbReference type="ARBA" id="ARBA00005417"/>
    </source>
</evidence>
<dbReference type="PROSITE" id="PS00211">
    <property type="entry name" value="ABC_TRANSPORTER_1"/>
    <property type="match status" value="1"/>
</dbReference>
<evidence type="ECO:0000256" key="6">
    <source>
        <dbReference type="ARBA" id="ARBA00022840"/>
    </source>
</evidence>
<comment type="similarity">
    <text evidence="2">Belongs to the ABC transporter superfamily.</text>
</comment>
<comment type="subcellular location">
    <subcellularLocation>
        <location evidence="1">Cell membrane</location>
        <topology evidence="1">Peripheral membrane protein</topology>
    </subcellularLocation>
</comment>
<dbReference type="PROSITE" id="PS50893">
    <property type="entry name" value="ABC_TRANSPORTER_2"/>
    <property type="match status" value="1"/>
</dbReference>
<dbReference type="EMBL" id="BAAARN010000001">
    <property type="protein sequence ID" value="GAA2735063.1"/>
    <property type="molecule type" value="Genomic_DNA"/>
</dbReference>
<keyword evidence="7" id="KW-0472">Membrane</keyword>
<evidence type="ECO:0000313" key="9">
    <source>
        <dbReference type="EMBL" id="GAA2735063.1"/>
    </source>
</evidence>
<accession>A0ABN3UM44</accession>
<evidence type="ECO:0000256" key="1">
    <source>
        <dbReference type="ARBA" id="ARBA00004202"/>
    </source>
</evidence>
<evidence type="ECO:0000256" key="7">
    <source>
        <dbReference type="ARBA" id="ARBA00023136"/>
    </source>
</evidence>
<dbReference type="SMART" id="SM00382">
    <property type="entry name" value="AAA"/>
    <property type="match status" value="1"/>
</dbReference>
<protein>
    <submittedName>
        <fullName evidence="9">ABC transporter ATP-binding protein</fullName>
    </submittedName>
</protein>
<dbReference type="InterPro" id="IPR003439">
    <property type="entry name" value="ABC_transporter-like_ATP-bd"/>
</dbReference>
<reference evidence="9 10" key="1">
    <citation type="journal article" date="2019" name="Int. J. Syst. Evol. Microbiol.">
        <title>The Global Catalogue of Microorganisms (GCM) 10K type strain sequencing project: providing services to taxonomists for standard genome sequencing and annotation.</title>
        <authorList>
            <consortium name="The Broad Institute Genomics Platform"/>
            <consortium name="The Broad Institute Genome Sequencing Center for Infectious Disease"/>
            <person name="Wu L."/>
            <person name="Ma J."/>
        </authorList>
    </citation>
    <scope>NUCLEOTIDE SEQUENCE [LARGE SCALE GENOMIC DNA]</scope>
    <source>
        <strain evidence="9 10">JCM 16378</strain>
    </source>
</reference>
<keyword evidence="4" id="KW-1003">Cell membrane</keyword>
<evidence type="ECO:0000256" key="3">
    <source>
        <dbReference type="ARBA" id="ARBA00022448"/>
    </source>
</evidence>
<organism evidence="9 10">
    <name type="scientific">Pedococcus aerophilus</name>
    <dbReference type="NCBI Taxonomy" id="436356"/>
    <lineage>
        <taxon>Bacteria</taxon>
        <taxon>Bacillati</taxon>
        <taxon>Actinomycetota</taxon>
        <taxon>Actinomycetes</taxon>
        <taxon>Micrococcales</taxon>
        <taxon>Intrasporangiaceae</taxon>
        <taxon>Pedococcus</taxon>
    </lineage>
</organism>
<dbReference type="Gene3D" id="3.40.50.300">
    <property type="entry name" value="P-loop containing nucleotide triphosphate hydrolases"/>
    <property type="match status" value="1"/>
</dbReference>
<keyword evidence="5" id="KW-0547">Nucleotide-binding</keyword>
<comment type="caution">
    <text evidence="9">The sequence shown here is derived from an EMBL/GenBank/DDBJ whole genome shotgun (WGS) entry which is preliminary data.</text>
</comment>
<keyword evidence="6 9" id="KW-0067">ATP-binding</keyword>
<proteinExistence type="inferred from homology"/>
<keyword evidence="3" id="KW-0813">Transport</keyword>
<gene>
    <name evidence="9" type="ORF">GCM10009867_16540</name>
</gene>
<name>A0ABN3UM44_9MICO</name>
<feature type="domain" description="ABC transporter" evidence="8">
    <location>
        <begin position="18"/>
        <end position="267"/>
    </location>
</feature>
<dbReference type="InterPro" id="IPR027417">
    <property type="entry name" value="P-loop_NTPase"/>
</dbReference>
<keyword evidence="10" id="KW-1185">Reference proteome</keyword>
<dbReference type="Pfam" id="PF08352">
    <property type="entry name" value="oligo_HPY"/>
    <property type="match status" value="1"/>
</dbReference>
<evidence type="ECO:0000313" key="10">
    <source>
        <dbReference type="Proteomes" id="UP001501326"/>
    </source>
</evidence>
<dbReference type="NCBIfam" id="TIGR01727">
    <property type="entry name" value="oligo_HPY"/>
    <property type="match status" value="1"/>
</dbReference>
<sequence>MTATATVPAPGATTAPVLEVSGLGVRFATESGTVSAVDGVDLTLAPGEIVGIVGESGCGKSVTAMSLAGLLPRSATIDGSVRLLGTELVGAKPNVLRAARGRDIAYIFQEPMSSLNPVLTVGRQITEVLQVHEKLSRTEAMERAVELLGVVGIPSPRERVKHYPHQLSGGMRQRVMIAMAVACQPKVLVADEPTTALDVTVQAGILDVLRGLRDRFGTSILVITHDLGVIADVADRVVVMYAGRVVERAGVDELFAHPQHHYTSGLLSASPTPGRHAGTHRLQEIPGLVPVLSEQPDACTFADRCAAATDRCRTSAPPLDAARVDAAPAAAVRVDAARGRLDHVVACWHPRGNAPRPTSEDRA</sequence>
<evidence type="ECO:0000256" key="4">
    <source>
        <dbReference type="ARBA" id="ARBA00022475"/>
    </source>
</evidence>